<dbReference type="Proteomes" id="UP000059188">
    <property type="component" value="Unassembled WGS sequence"/>
</dbReference>
<proteinExistence type="predicted"/>
<reference evidence="1 2" key="1">
    <citation type="submission" date="2014-11" db="EMBL/GenBank/DDBJ databases">
        <authorList>
            <person name="Wibberg Daniel"/>
        </authorList>
    </citation>
    <scope>NUCLEOTIDE SEQUENCE [LARGE SCALE GENOMIC DNA]</scope>
    <source>
        <strain evidence="1">Rhizoctonia solani AG1-IB 7/3/14</strain>
    </source>
</reference>
<sequence length="191" mass="20742">MMASCNFGDDLAGGCVSSAIDYEMGRLLSRLSLLPQEPGWRYAGSMQPIYSLVETLSKLSIAPKIYGAFTRNKFPSEASEIAEKLPCGVAAHPSGTVQHIRGSSKTVYATPNTHTENIYLRTTAFLHLGGNSLRDTLDFWMVSTNTQMNECSLAFGSPQSIAEIPIGVSSYDRTSVAGCSLRRCTCFTHDL</sequence>
<keyword evidence="2" id="KW-1185">Reference proteome</keyword>
<protein>
    <submittedName>
        <fullName evidence="1">Uncharacterized protein</fullName>
    </submittedName>
</protein>
<dbReference type="AlphaFoldDB" id="A0A0B7G0K9"/>
<gene>
    <name evidence="1" type="ORF">RSOLAG1IB_05523</name>
</gene>
<accession>A0A0B7G0K9</accession>
<evidence type="ECO:0000313" key="2">
    <source>
        <dbReference type="Proteomes" id="UP000059188"/>
    </source>
</evidence>
<evidence type="ECO:0000313" key="1">
    <source>
        <dbReference type="EMBL" id="CEL63761.1"/>
    </source>
</evidence>
<name>A0A0B7G0K9_THACB</name>
<dbReference type="EMBL" id="LN679108">
    <property type="protein sequence ID" value="CEL63761.1"/>
    <property type="molecule type" value="Genomic_DNA"/>
</dbReference>
<organism evidence="1 2">
    <name type="scientific">Thanatephorus cucumeris (strain AG1-IB / isolate 7/3/14)</name>
    <name type="common">Lettuce bottom rot fungus</name>
    <name type="synonym">Rhizoctonia solani</name>
    <dbReference type="NCBI Taxonomy" id="1108050"/>
    <lineage>
        <taxon>Eukaryota</taxon>
        <taxon>Fungi</taxon>
        <taxon>Dikarya</taxon>
        <taxon>Basidiomycota</taxon>
        <taxon>Agaricomycotina</taxon>
        <taxon>Agaricomycetes</taxon>
        <taxon>Cantharellales</taxon>
        <taxon>Ceratobasidiaceae</taxon>
        <taxon>Rhizoctonia</taxon>
        <taxon>Rhizoctonia solani AG-1</taxon>
    </lineage>
</organism>